<gene>
    <name evidence="2" type="ORF">PG996_013068</name>
</gene>
<feature type="region of interest" description="Disordered" evidence="1">
    <location>
        <begin position="249"/>
        <end position="269"/>
    </location>
</feature>
<reference evidence="2 3" key="1">
    <citation type="submission" date="2023-01" db="EMBL/GenBank/DDBJ databases">
        <title>Analysis of 21 Apiospora genomes using comparative genomics revels a genus with tremendous synthesis potential of carbohydrate active enzymes and secondary metabolites.</title>
        <authorList>
            <person name="Sorensen T."/>
        </authorList>
    </citation>
    <scope>NUCLEOTIDE SEQUENCE [LARGE SCALE GENOMIC DNA]</scope>
    <source>
        <strain evidence="2 3">CBS 83171</strain>
    </source>
</reference>
<dbReference type="Proteomes" id="UP001446871">
    <property type="component" value="Unassembled WGS sequence"/>
</dbReference>
<feature type="compositionally biased region" description="Basic and acidic residues" evidence="1">
    <location>
        <begin position="221"/>
        <end position="230"/>
    </location>
</feature>
<organism evidence="2 3">
    <name type="scientific">Apiospora saccharicola</name>
    <dbReference type="NCBI Taxonomy" id="335842"/>
    <lineage>
        <taxon>Eukaryota</taxon>
        <taxon>Fungi</taxon>
        <taxon>Dikarya</taxon>
        <taxon>Ascomycota</taxon>
        <taxon>Pezizomycotina</taxon>
        <taxon>Sordariomycetes</taxon>
        <taxon>Xylariomycetidae</taxon>
        <taxon>Amphisphaeriales</taxon>
        <taxon>Apiosporaceae</taxon>
        <taxon>Apiospora</taxon>
    </lineage>
</organism>
<feature type="compositionally biased region" description="Polar residues" evidence="1">
    <location>
        <begin position="186"/>
        <end position="196"/>
    </location>
</feature>
<accession>A0ABR1U4Z6</accession>
<dbReference type="EMBL" id="JAQQWM010000008">
    <property type="protein sequence ID" value="KAK8053767.1"/>
    <property type="molecule type" value="Genomic_DNA"/>
</dbReference>
<feature type="compositionally biased region" description="Basic and acidic residues" evidence="1">
    <location>
        <begin position="156"/>
        <end position="182"/>
    </location>
</feature>
<feature type="compositionally biased region" description="Acidic residues" evidence="1">
    <location>
        <begin position="199"/>
        <end position="220"/>
    </location>
</feature>
<evidence type="ECO:0000313" key="3">
    <source>
        <dbReference type="Proteomes" id="UP001446871"/>
    </source>
</evidence>
<proteinExistence type="predicted"/>
<keyword evidence="3" id="KW-1185">Reference proteome</keyword>
<name>A0ABR1U4Z6_9PEZI</name>
<sequence>MVTTQEAAAQQNHSGNTIAFTKRKRSEPPTPNPAAATTTTTAVEVPNKRPRLASTLNIAEASDAKILAAVESKYDVQTHSVISSSKIQKKVTSVLRHLQPPATPTNNLPKPRVSVLRGRAADAGKLISIAEIAKREMLKKSDGKWYQYIALGSETKQVERGDNSRGSSAHKEGKTVIEDTILRRQIQGQSANTGTAGDTDAEQQQEKEQDEDDEGDDEFEEIKTPFERAIEGTSKIRAVPVMSLFLSPIPIDELRRRYGEQTNDDPADT</sequence>
<evidence type="ECO:0000256" key="1">
    <source>
        <dbReference type="SAM" id="MobiDB-lite"/>
    </source>
</evidence>
<evidence type="ECO:0000313" key="2">
    <source>
        <dbReference type="EMBL" id="KAK8053767.1"/>
    </source>
</evidence>
<feature type="region of interest" description="Disordered" evidence="1">
    <location>
        <begin position="1"/>
        <end position="46"/>
    </location>
</feature>
<feature type="compositionally biased region" description="Low complexity" evidence="1">
    <location>
        <begin position="33"/>
        <end position="42"/>
    </location>
</feature>
<comment type="caution">
    <text evidence="2">The sequence shown here is derived from an EMBL/GenBank/DDBJ whole genome shotgun (WGS) entry which is preliminary data.</text>
</comment>
<feature type="compositionally biased region" description="Polar residues" evidence="1">
    <location>
        <begin position="1"/>
        <end position="19"/>
    </location>
</feature>
<evidence type="ECO:0008006" key="4">
    <source>
        <dbReference type="Google" id="ProtNLM"/>
    </source>
</evidence>
<protein>
    <recommendedName>
        <fullName evidence="4">DNA/RNA-binding protein Alba-like domain-containing protein</fullName>
    </recommendedName>
</protein>
<feature type="region of interest" description="Disordered" evidence="1">
    <location>
        <begin position="156"/>
        <end position="233"/>
    </location>
</feature>